<protein>
    <submittedName>
        <fullName evidence="7">Transcriptional repressor</fullName>
    </submittedName>
</protein>
<dbReference type="PANTHER" id="PTHR33202:SF6">
    <property type="entry name" value="ZINC UPTAKE REGULATION PROTEIN"/>
    <property type="match status" value="1"/>
</dbReference>
<evidence type="ECO:0000313" key="7">
    <source>
        <dbReference type="EMBL" id="MCO6410215.1"/>
    </source>
</evidence>
<dbReference type="Gene3D" id="3.30.1490.190">
    <property type="match status" value="1"/>
</dbReference>
<organism evidence="7 8">
    <name type="scientific">Hoeflea alexandrii</name>
    <dbReference type="NCBI Taxonomy" id="288436"/>
    <lineage>
        <taxon>Bacteria</taxon>
        <taxon>Pseudomonadati</taxon>
        <taxon>Pseudomonadota</taxon>
        <taxon>Alphaproteobacteria</taxon>
        <taxon>Hyphomicrobiales</taxon>
        <taxon>Rhizobiaceae</taxon>
        <taxon>Hoeflea</taxon>
    </lineage>
</organism>
<comment type="caution">
    <text evidence="7">The sequence shown here is derived from an EMBL/GenBank/DDBJ whole genome shotgun (WGS) entry which is preliminary data.</text>
</comment>
<accession>A0ABT1CVH7</accession>
<comment type="similarity">
    <text evidence="1">Belongs to the Fur family.</text>
</comment>
<sequence>MNEHVHEAMDLTKNQSLVMGALTRSKGPLSAYTILDQLRDNGFRAPLQVYRALDKLVEFGMVHRLESLNAFVACSHPGCDGDNTIAFMICEKCGQVNEITDNALAKRVKQLAGDASFALKKTTIELRGICRTCQVA</sequence>
<evidence type="ECO:0000256" key="3">
    <source>
        <dbReference type="ARBA" id="ARBA00022833"/>
    </source>
</evidence>
<dbReference type="RefSeq" id="WP_152009111.1">
    <property type="nucleotide sequence ID" value="NZ_JAAAML010000003.1"/>
</dbReference>
<evidence type="ECO:0000256" key="5">
    <source>
        <dbReference type="ARBA" id="ARBA00023125"/>
    </source>
</evidence>
<dbReference type="Proteomes" id="UP001320715">
    <property type="component" value="Unassembled WGS sequence"/>
</dbReference>
<evidence type="ECO:0000313" key="8">
    <source>
        <dbReference type="Proteomes" id="UP001320715"/>
    </source>
</evidence>
<proteinExistence type="inferred from homology"/>
<keyword evidence="3" id="KW-0862">Zinc</keyword>
<keyword evidence="2" id="KW-0678">Repressor</keyword>
<evidence type="ECO:0000256" key="4">
    <source>
        <dbReference type="ARBA" id="ARBA00023015"/>
    </source>
</evidence>
<keyword evidence="4" id="KW-0805">Transcription regulation</keyword>
<keyword evidence="6" id="KW-0804">Transcription</keyword>
<evidence type="ECO:0000256" key="6">
    <source>
        <dbReference type="ARBA" id="ARBA00023163"/>
    </source>
</evidence>
<name>A0ABT1CVH7_9HYPH</name>
<dbReference type="InterPro" id="IPR002481">
    <property type="entry name" value="FUR"/>
</dbReference>
<dbReference type="EMBL" id="JAAAML010000003">
    <property type="protein sequence ID" value="MCO6410215.1"/>
    <property type="molecule type" value="Genomic_DNA"/>
</dbReference>
<dbReference type="PANTHER" id="PTHR33202">
    <property type="entry name" value="ZINC UPTAKE REGULATION PROTEIN"/>
    <property type="match status" value="1"/>
</dbReference>
<dbReference type="InterPro" id="IPR043135">
    <property type="entry name" value="Fur_C"/>
</dbReference>
<evidence type="ECO:0000256" key="2">
    <source>
        <dbReference type="ARBA" id="ARBA00022491"/>
    </source>
</evidence>
<keyword evidence="8" id="KW-1185">Reference proteome</keyword>
<reference evidence="7 8" key="1">
    <citation type="submission" date="2020-01" db="EMBL/GenBank/DDBJ databases">
        <title>Genomes of bacteria type strains.</title>
        <authorList>
            <person name="Chen J."/>
            <person name="Zhu S."/>
            <person name="Yang J."/>
        </authorList>
    </citation>
    <scope>NUCLEOTIDE SEQUENCE [LARGE SCALE GENOMIC DNA]</scope>
    <source>
        <strain evidence="7 8">DSM 16655</strain>
    </source>
</reference>
<keyword evidence="5" id="KW-0238">DNA-binding</keyword>
<dbReference type="Gene3D" id="1.10.10.10">
    <property type="entry name" value="Winged helix-like DNA-binding domain superfamily/Winged helix DNA-binding domain"/>
    <property type="match status" value="1"/>
</dbReference>
<dbReference type="InterPro" id="IPR036388">
    <property type="entry name" value="WH-like_DNA-bd_sf"/>
</dbReference>
<dbReference type="InterPro" id="IPR036390">
    <property type="entry name" value="WH_DNA-bd_sf"/>
</dbReference>
<gene>
    <name evidence="7" type="ORF">GTW23_18690</name>
</gene>
<evidence type="ECO:0000256" key="1">
    <source>
        <dbReference type="ARBA" id="ARBA00007957"/>
    </source>
</evidence>
<dbReference type="Pfam" id="PF01475">
    <property type="entry name" value="FUR"/>
    <property type="match status" value="1"/>
</dbReference>
<dbReference type="SUPFAM" id="SSF46785">
    <property type="entry name" value="Winged helix' DNA-binding domain"/>
    <property type="match status" value="1"/>
</dbReference>